<gene>
    <name evidence="1" type="ORF">Patl1_34893</name>
</gene>
<dbReference type="Proteomes" id="UP001164250">
    <property type="component" value="Chromosome 15"/>
</dbReference>
<organism evidence="1 2">
    <name type="scientific">Pistacia atlantica</name>
    <dbReference type="NCBI Taxonomy" id="434234"/>
    <lineage>
        <taxon>Eukaryota</taxon>
        <taxon>Viridiplantae</taxon>
        <taxon>Streptophyta</taxon>
        <taxon>Embryophyta</taxon>
        <taxon>Tracheophyta</taxon>
        <taxon>Spermatophyta</taxon>
        <taxon>Magnoliopsida</taxon>
        <taxon>eudicotyledons</taxon>
        <taxon>Gunneridae</taxon>
        <taxon>Pentapetalae</taxon>
        <taxon>rosids</taxon>
        <taxon>malvids</taxon>
        <taxon>Sapindales</taxon>
        <taxon>Anacardiaceae</taxon>
        <taxon>Pistacia</taxon>
    </lineage>
</organism>
<reference evidence="2" key="1">
    <citation type="journal article" date="2023" name="G3 (Bethesda)">
        <title>Genome assembly and association tests identify interacting loci associated with vigor, precocity, and sex in interspecific pistachio rootstocks.</title>
        <authorList>
            <person name="Palmer W."/>
            <person name="Jacygrad E."/>
            <person name="Sagayaradj S."/>
            <person name="Cavanaugh K."/>
            <person name="Han R."/>
            <person name="Bertier L."/>
            <person name="Beede B."/>
            <person name="Kafkas S."/>
            <person name="Golino D."/>
            <person name="Preece J."/>
            <person name="Michelmore R."/>
        </authorList>
    </citation>
    <scope>NUCLEOTIDE SEQUENCE [LARGE SCALE GENOMIC DNA]</scope>
</reference>
<accession>A0ACC0ZVC7</accession>
<evidence type="ECO:0000313" key="1">
    <source>
        <dbReference type="EMBL" id="KAJ0076044.1"/>
    </source>
</evidence>
<sequence>MRVDDNGSFSAILKVDLTHQKGFSLQVGLILLVVEV</sequence>
<dbReference type="EMBL" id="CM047910">
    <property type="protein sequence ID" value="KAJ0076044.1"/>
    <property type="molecule type" value="Genomic_DNA"/>
</dbReference>
<evidence type="ECO:0000313" key="2">
    <source>
        <dbReference type="Proteomes" id="UP001164250"/>
    </source>
</evidence>
<proteinExistence type="predicted"/>
<name>A0ACC0ZVC7_9ROSI</name>
<comment type="caution">
    <text evidence="1">The sequence shown here is derived from an EMBL/GenBank/DDBJ whole genome shotgun (WGS) entry which is preliminary data.</text>
</comment>
<protein>
    <submittedName>
        <fullName evidence="1">Uncharacterized protein</fullName>
    </submittedName>
</protein>
<keyword evidence="2" id="KW-1185">Reference proteome</keyword>